<dbReference type="InterPro" id="IPR029035">
    <property type="entry name" value="DHS-like_NAD/FAD-binding_dom"/>
</dbReference>
<dbReference type="PANTHER" id="PTHR42981">
    <property type="entry name" value="PYRUVATE DEHYDROGENASE [UBIQUINONE]"/>
    <property type="match status" value="1"/>
</dbReference>
<dbReference type="EMBL" id="FWFV01000003">
    <property type="protein sequence ID" value="SLN37234.1"/>
    <property type="molecule type" value="Genomic_DNA"/>
</dbReference>
<dbReference type="GO" id="GO:0000287">
    <property type="term" value="F:magnesium ion binding"/>
    <property type="evidence" value="ECO:0007669"/>
    <property type="project" value="InterPro"/>
</dbReference>
<proteinExistence type="inferred from homology"/>
<dbReference type="AlphaFoldDB" id="A0A1Y5SBW8"/>
<accession>A0A1Y5SBW8</accession>
<dbReference type="GO" id="GO:0019752">
    <property type="term" value="P:carboxylic acid metabolic process"/>
    <property type="evidence" value="ECO:0007669"/>
    <property type="project" value="UniProtKB-ARBA"/>
</dbReference>
<dbReference type="InterPro" id="IPR047212">
    <property type="entry name" value="TPP_POXB-like"/>
</dbReference>
<evidence type="ECO:0000256" key="3">
    <source>
        <dbReference type="RuleBase" id="RU362132"/>
    </source>
</evidence>
<dbReference type="GO" id="GO:0003824">
    <property type="term" value="F:catalytic activity"/>
    <property type="evidence" value="ECO:0007669"/>
    <property type="project" value="InterPro"/>
</dbReference>
<dbReference type="OrthoDB" id="4494979at2"/>
<feature type="domain" description="Thiamine pyrophosphate enzyme TPP-binding" evidence="6">
    <location>
        <begin position="390"/>
        <end position="545"/>
    </location>
</feature>
<sequence length="591" mass="64666">MAKTTADFMLERLTDWGVRNIYGFPGDGISSTLEALEKAIDRFTFVQARHEEEAAFMACAHAKWTGEPGVCLATSGPGAIHLLNGLYDAKLDHQPVVAIVGQQDRAALGGSYQQEVDLLTLFKDVAHNYVHYCQSPAQMRHLIDRAFRIAKAKRCVTAIILPDDVGEEDAVESPPHEHGTVHSGVGYPAKPRSFPPEEELRRAAAILNDAKRPAIMIGAGAMGAGEEVKAVAETLGAGVCKALLGKAALPDDLPYVTGQMGLLGTSPSWDLMMECDAFLMVGSGFPYSEFLPEEGKARGIQIDIDPGMLSIRYPMEVNLVGDSRDTLAALLPYLEHKSDRSWREKIEKNVAKWWEGVEKRAMHEGNPVNPQRLFWECSPRLPDGAIISADSGTSANWYARAIRIREGMKASLSGTLATMCPGVPYATAAKFTHPDRVAVSFVGDGAMQMLGNAALITIAKYWRVWEDPRCVIAVVNNEDLNQVTWEMRAMGGFPQLEETQKVPPFDYAAYAASLGLIGLRVEHPDQVGPAWDQAFAADRPVVIDCVCDATIPTLPPKITSQQRKNYFSTLMKGDPDEGAIIKNAFKRYFTS</sequence>
<dbReference type="SUPFAM" id="SSF52467">
    <property type="entry name" value="DHS-like NAD/FAD-binding domain"/>
    <property type="match status" value="1"/>
</dbReference>
<protein>
    <submittedName>
        <fullName evidence="8">Putative thiamine pyrophosphate-containing protein YdaP</fullName>
    </submittedName>
</protein>
<dbReference type="Gene3D" id="3.40.50.1220">
    <property type="entry name" value="TPP-binding domain"/>
    <property type="match status" value="1"/>
</dbReference>
<feature type="domain" description="Thiamine pyrophosphate enzyme N-terminal TPP-binding" evidence="7">
    <location>
        <begin position="4"/>
        <end position="119"/>
    </location>
</feature>
<dbReference type="InterPro" id="IPR047210">
    <property type="entry name" value="TPP_PYR_POXB-like"/>
</dbReference>
<dbReference type="STRING" id="315423.SAMN04488020_103313"/>
<name>A0A1Y5SBW8_9RHOB</name>
<feature type="domain" description="Thiamine pyrophosphate enzyme central" evidence="5">
    <location>
        <begin position="200"/>
        <end position="330"/>
    </location>
</feature>
<evidence type="ECO:0000256" key="4">
    <source>
        <dbReference type="SAM" id="MobiDB-lite"/>
    </source>
</evidence>
<evidence type="ECO:0000313" key="9">
    <source>
        <dbReference type="Proteomes" id="UP000193870"/>
    </source>
</evidence>
<dbReference type="NCBIfam" id="NF006129">
    <property type="entry name" value="PRK08273.1"/>
    <property type="match status" value="1"/>
</dbReference>
<feature type="region of interest" description="Disordered" evidence="4">
    <location>
        <begin position="168"/>
        <end position="189"/>
    </location>
</feature>
<keyword evidence="2 3" id="KW-0786">Thiamine pyrophosphate</keyword>
<evidence type="ECO:0000256" key="2">
    <source>
        <dbReference type="ARBA" id="ARBA00023052"/>
    </source>
</evidence>
<dbReference type="GO" id="GO:0030976">
    <property type="term" value="F:thiamine pyrophosphate binding"/>
    <property type="evidence" value="ECO:0007669"/>
    <property type="project" value="InterPro"/>
</dbReference>
<dbReference type="InterPro" id="IPR012000">
    <property type="entry name" value="Thiamin_PyroP_enz_cen_dom"/>
</dbReference>
<gene>
    <name evidence="8" type="primary">ydaP</name>
    <name evidence="8" type="ORF">PAM7066_01595</name>
</gene>
<dbReference type="InterPro" id="IPR047211">
    <property type="entry name" value="POXB-like"/>
</dbReference>
<dbReference type="RefSeq" id="WP_085853586.1">
    <property type="nucleotide sequence ID" value="NZ_FOPF01000003.1"/>
</dbReference>
<dbReference type="Gene3D" id="3.40.50.970">
    <property type="match status" value="2"/>
</dbReference>
<dbReference type="Proteomes" id="UP000193870">
    <property type="component" value="Unassembled WGS sequence"/>
</dbReference>
<evidence type="ECO:0000259" key="5">
    <source>
        <dbReference type="Pfam" id="PF00205"/>
    </source>
</evidence>
<dbReference type="Pfam" id="PF02775">
    <property type="entry name" value="TPP_enzyme_C"/>
    <property type="match status" value="1"/>
</dbReference>
<comment type="similarity">
    <text evidence="1 3">Belongs to the TPP enzyme family.</text>
</comment>
<dbReference type="Pfam" id="PF02776">
    <property type="entry name" value="TPP_enzyme_N"/>
    <property type="match status" value="1"/>
</dbReference>
<dbReference type="SUPFAM" id="SSF52518">
    <property type="entry name" value="Thiamin diphosphate-binding fold (THDP-binding)"/>
    <property type="match status" value="2"/>
</dbReference>
<keyword evidence="9" id="KW-1185">Reference proteome</keyword>
<reference evidence="8 9" key="1">
    <citation type="submission" date="2017-03" db="EMBL/GenBank/DDBJ databases">
        <authorList>
            <person name="Afonso C.L."/>
            <person name="Miller P.J."/>
            <person name="Scott M.A."/>
            <person name="Spackman E."/>
            <person name="Goraichik I."/>
            <person name="Dimitrov K.M."/>
            <person name="Suarez D.L."/>
            <person name="Swayne D.E."/>
        </authorList>
    </citation>
    <scope>NUCLEOTIDE SEQUENCE [LARGE SCALE GENOMIC DNA]</scope>
    <source>
        <strain evidence="8 9">CECT 7066</strain>
    </source>
</reference>
<evidence type="ECO:0000313" key="8">
    <source>
        <dbReference type="EMBL" id="SLN37234.1"/>
    </source>
</evidence>
<dbReference type="InterPro" id="IPR012001">
    <property type="entry name" value="Thiamin_PyroP_enz_TPP-bd_dom"/>
</dbReference>
<dbReference type="CDD" id="cd07039">
    <property type="entry name" value="TPP_PYR_POX"/>
    <property type="match status" value="1"/>
</dbReference>
<dbReference type="CDD" id="cd02014">
    <property type="entry name" value="TPP_POX"/>
    <property type="match status" value="1"/>
</dbReference>
<dbReference type="Pfam" id="PF00205">
    <property type="entry name" value="TPP_enzyme_M"/>
    <property type="match status" value="1"/>
</dbReference>
<evidence type="ECO:0000259" key="6">
    <source>
        <dbReference type="Pfam" id="PF02775"/>
    </source>
</evidence>
<dbReference type="InterPro" id="IPR011766">
    <property type="entry name" value="TPP_enzyme_TPP-bd"/>
</dbReference>
<dbReference type="PANTHER" id="PTHR42981:SF2">
    <property type="entry name" value="PYRUVATE DEHYDROGENASE [UBIQUINONE]"/>
    <property type="match status" value="1"/>
</dbReference>
<organism evidence="8 9">
    <name type="scientific">Palleronia marisminoris</name>
    <dbReference type="NCBI Taxonomy" id="315423"/>
    <lineage>
        <taxon>Bacteria</taxon>
        <taxon>Pseudomonadati</taxon>
        <taxon>Pseudomonadota</taxon>
        <taxon>Alphaproteobacteria</taxon>
        <taxon>Rhodobacterales</taxon>
        <taxon>Roseobacteraceae</taxon>
        <taxon>Palleronia</taxon>
    </lineage>
</organism>
<evidence type="ECO:0000256" key="1">
    <source>
        <dbReference type="ARBA" id="ARBA00007812"/>
    </source>
</evidence>
<evidence type="ECO:0000259" key="7">
    <source>
        <dbReference type="Pfam" id="PF02776"/>
    </source>
</evidence>
<dbReference type="InterPro" id="IPR029061">
    <property type="entry name" value="THDP-binding"/>
</dbReference>